<dbReference type="STRING" id="136857.CTEST_03415"/>
<feature type="domain" description="FAD/NAD(P)-binding" evidence="4">
    <location>
        <begin position="234"/>
        <end position="542"/>
    </location>
</feature>
<dbReference type="PRINTS" id="PR00469">
    <property type="entry name" value="PNDRDTASEII"/>
</dbReference>
<dbReference type="OrthoDB" id="109585at2"/>
<dbReference type="PRINTS" id="PR00368">
    <property type="entry name" value="FADPNR"/>
</dbReference>
<protein>
    <submittedName>
        <fullName evidence="5">Thioredoxin reductase</fullName>
        <ecNumber evidence="5">1.8.1.9</ecNumber>
    </submittedName>
</protein>
<reference evidence="5 6" key="1">
    <citation type="journal article" date="2015" name="Genome Announc.">
        <title>Complete Genome Sequence of the Type Strain Corynebacterium testudinoris DSM 44614, Recovered from Necrotic Lesions in the Mouth of a Tortoise.</title>
        <authorList>
            <person name="Ruckert C."/>
            <person name="Kriete M."/>
            <person name="Jaenicke S."/>
            <person name="Winkler A."/>
            <person name="Tauch A."/>
        </authorList>
    </citation>
    <scope>NUCLEOTIDE SEQUENCE [LARGE SCALE GENOMIC DNA]</scope>
    <source>
        <strain evidence="5 6">DSM 44614</strain>
    </source>
</reference>
<dbReference type="InterPro" id="IPR036188">
    <property type="entry name" value="FAD/NAD-bd_sf"/>
</dbReference>
<dbReference type="PATRIC" id="fig|136857.5.peg.675"/>
<reference evidence="6" key="2">
    <citation type="submission" date="2015-05" db="EMBL/GenBank/DDBJ databases">
        <title>Complete genome sequence of Corynebacterium testudinoris DSM 44614, recovered from necrotic lesions in the mouth of a tortoise.</title>
        <authorList>
            <person name="Ruckert C."/>
            <person name="Albersmeier A."/>
            <person name="Winkler A."/>
            <person name="Tauch A."/>
        </authorList>
    </citation>
    <scope>NUCLEOTIDE SEQUENCE [LARGE SCALE GENOMIC DNA]</scope>
    <source>
        <strain evidence="6">DSM 44614</strain>
    </source>
</reference>
<evidence type="ECO:0000256" key="1">
    <source>
        <dbReference type="ARBA" id="ARBA00022630"/>
    </source>
</evidence>
<sequence length="563" mass="60039">MGSQNPVILLVTWNSHDRVAEEFAARYSRDYQVEAVSGAENALQRIHQLVEAGVPLAMVASETTLDDRPGLELLAEVRTLCPTARRVALLDREDYAQGLEAIHAALSARVIDTFTGIPRGARDEEFHAALTDLLSEWGWTVATPEVTVVDIIVGSRGREAYGIRDVLERMGVPNRVLQGDEPEALEILDQLPGAPEFPVVRTVAGSIIENATANAIAESIYGGFDDIPEGTVVDVAVVGGGPAGLAAAVYATSEGLDTVVIESEAVGGQAGTSSMIRNYLGFPNGVSGMRLTQRARFQAGRFGARFFTGRAVTFLEPGPEDEPPHHHVFVGETHLCARTVVVATGVNYRRLGVPSVDSFVGVGVYYGAATSLAREMVGKRVCVVGGGNSAGQAAVHMAKFAEHVTIAVRRTSLEETMSAYLIRELEAIPNVTIRSLTRVVDGGGDGALEWLDFEHIDTGEVERHTIEGLFCLLGAEPDCSWLPSGVALDEKGYILTGRDVPYEAWTRGRPPANLETTVPGIFAVGDVRSGSMKRVASAAGEGASVLPLIHAHLAELRAAETRT</sequence>
<dbReference type="EMBL" id="CP011545">
    <property type="protein sequence ID" value="AKK08136.1"/>
    <property type="molecule type" value="Genomic_DNA"/>
</dbReference>
<dbReference type="GO" id="GO:0004791">
    <property type="term" value="F:thioredoxin-disulfide reductase (NADPH) activity"/>
    <property type="evidence" value="ECO:0007669"/>
    <property type="project" value="UniProtKB-EC"/>
</dbReference>
<dbReference type="PANTHER" id="PTHR48105">
    <property type="entry name" value="THIOREDOXIN REDUCTASE 1-RELATED-RELATED"/>
    <property type="match status" value="1"/>
</dbReference>
<dbReference type="InterPro" id="IPR050097">
    <property type="entry name" value="Ferredoxin-NADP_redctase_2"/>
</dbReference>
<evidence type="ECO:0000313" key="5">
    <source>
        <dbReference type="EMBL" id="AKK08136.1"/>
    </source>
</evidence>
<evidence type="ECO:0000313" key="6">
    <source>
        <dbReference type="Proteomes" id="UP000035540"/>
    </source>
</evidence>
<dbReference type="InterPro" id="IPR023753">
    <property type="entry name" value="FAD/NAD-binding_dom"/>
</dbReference>
<dbReference type="AlphaFoldDB" id="A0A0G3H435"/>
<dbReference type="KEGG" id="cted:CTEST_03415"/>
<proteinExistence type="predicted"/>
<organism evidence="5 6">
    <name type="scientific">Corynebacterium testudinoris</name>
    <dbReference type="NCBI Taxonomy" id="136857"/>
    <lineage>
        <taxon>Bacteria</taxon>
        <taxon>Bacillati</taxon>
        <taxon>Actinomycetota</taxon>
        <taxon>Actinomycetes</taxon>
        <taxon>Mycobacteriales</taxon>
        <taxon>Corynebacteriaceae</taxon>
        <taxon>Corynebacterium</taxon>
    </lineage>
</organism>
<accession>A0A0G3H435</accession>
<keyword evidence="1" id="KW-0285">Flavoprotein</keyword>
<dbReference type="Proteomes" id="UP000035540">
    <property type="component" value="Chromosome"/>
</dbReference>
<gene>
    <name evidence="5" type="ORF">CTEST_03415</name>
</gene>
<keyword evidence="2 5" id="KW-0560">Oxidoreductase</keyword>
<evidence type="ECO:0000259" key="4">
    <source>
        <dbReference type="Pfam" id="PF07992"/>
    </source>
</evidence>
<name>A0A0G3H435_9CORY</name>
<dbReference type="EC" id="1.8.1.9" evidence="5"/>
<comment type="catalytic activity">
    <reaction evidence="3">
        <text>[thioredoxin]-dithiol + NADP(+) = [thioredoxin]-disulfide + NADPH + H(+)</text>
        <dbReference type="Rhea" id="RHEA:20345"/>
        <dbReference type="Rhea" id="RHEA-COMP:10698"/>
        <dbReference type="Rhea" id="RHEA-COMP:10700"/>
        <dbReference type="ChEBI" id="CHEBI:15378"/>
        <dbReference type="ChEBI" id="CHEBI:29950"/>
        <dbReference type="ChEBI" id="CHEBI:50058"/>
        <dbReference type="ChEBI" id="CHEBI:57783"/>
        <dbReference type="ChEBI" id="CHEBI:58349"/>
        <dbReference type="EC" id="1.8.1.9"/>
    </reaction>
</comment>
<evidence type="ECO:0000256" key="2">
    <source>
        <dbReference type="ARBA" id="ARBA00023002"/>
    </source>
</evidence>
<keyword evidence="6" id="KW-1185">Reference proteome</keyword>
<evidence type="ECO:0000256" key="3">
    <source>
        <dbReference type="ARBA" id="ARBA00048132"/>
    </source>
</evidence>
<dbReference type="Pfam" id="PF07992">
    <property type="entry name" value="Pyr_redox_2"/>
    <property type="match status" value="1"/>
</dbReference>
<dbReference type="SUPFAM" id="SSF51905">
    <property type="entry name" value="FAD/NAD(P)-binding domain"/>
    <property type="match status" value="1"/>
</dbReference>
<dbReference type="Gene3D" id="3.50.50.60">
    <property type="entry name" value="FAD/NAD(P)-binding domain"/>
    <property type="match status" value="2"/>
</dbReference>